<protein>
    <submittedName>
        <fullName evidence="2">Glycosyltransferase EpsH</fullName>
        <ecNumber evidence="2">2.4.-.-</ecNumber>
    </submittedName>
</protein>
<dbReference type="Pfam" id="PF00535">
    <property type="entry name" value="Glycos_transf_2"/>
    <property type="match status" value="1"/>
</dbReference>
<dbReference type="EC" id="2.4.-.-" evidence="2"/>
<proteinExistence type="predicted"/>
<dbReference type="Proteomes" id="UP000321353">
    <property type="component" value="Chromosome"/>
</dbReference>
<dbReference type="PANTHER" id="PTHR43685">
    <property type="entry name" value="GLYCOSYLTRANSFERASE"/>
    <property type="match status" value="1"/>
</dbReference>
<keyword evidence="2" id="KW-0328">Glycosyltransferase</keyword>
<dbReference type="Gene3D" id="3.90.550.10">
    <property type="entry name" value="Spore Coat Polysaccharide Biosynthesis Protein SpsA, Chain A"/>
    <property type="match status" value="1"/>
</dbReference>
<dbReference type="RefSeq" id="WP_147868999.1">
    <property type="nucleotide sequence ID" value="NZ_CP036264.1"/>
</dbReference>
<sequence>MFKITVGVCCYRQKQWLYRCLRSLSSQTLPHDQFEVLLVNDEPDEDLSDVQECFEEDSAFNIRLINNKQNLGLPGSLNQILRRSRGQYFVRVDADDYVSRHFLFVLSLFLDMNRTYQAVTCDYRKVNEVGTPLETLKFQDEPIACGIMYTYEALCNLNFYNEEFKMREGHDLLNRFSEKYCVMHLPFPLYRYRIHDSNRTHNADEVRRYDSQLEAASSAKDQGVSS</sequence>
<evidence type="ECO:0000313" key="2">
    <source>
        <dbReference type="EMBL" id="QEF99634.1"/>
    </source>
</evidence>
<dbReference type="EMBL" id="CP036264">
    <property type="protein sequence ID" value="QEF99634.1"/>
    <property type="molecule type" value="Genomic_DNA"/>
</dbReference>
<reference evidence="2 3" key="1">
    <citation type="submission" date="2019-02" db="EMBL/GenBank/DDBJ databases">
        <title>Planctomycetal bacteria perform biofilm scaping via a novel small molecule.</title>
        <authorList>
            <person name="Jeske O."/>
            <person name="Boedeker C."/>
            <person name="Wiegand S."/>
            <person name="Breitling P."/>
            <person name="Kallscheuer N."/>
            <person name="Jogler M."/>
            <person name="Rohde M."/>
            <person name="Petersen J."/>
            <person name="Medema M.H."/>
            <person name="Surup F."/>
            <person name="Jogler C."/>
        </authorList>
    </citation>
    <scope>NUCLEOTIDE SEQUENCE [LARGE SCALE GENOMIC DNA]</scope>
    <source>
        <strain evidence="2 3">Mal15</strain>
    </source>
</reference>
<keyword evidence="2" id="KW-0808">Transferase</keyword>
<evidence type="ECO:0000313" key="3">
    <source>
        <dbReference type="Proteomes" id="UP000321353"/>
    </source>
</evidence>
<dbReference type="AlphaFoldDB" id="A0A5B9MJ10"/>
<dbReference type="GO" id="GO:0016757">
    <property type="term" value="F:glycosyltransferase activity"/>
    <property type="evidence" value="ECO:0007669"/>
    <property type="project" value="UniProtKB-KW"/>
</dbReference>
<accession>A0A5B9MJ10</accession>
<dbReference type="InterPro" id="IPR050834">
    <property type="entry name" value="Glycosyltransf_2"/>
</dbReference>
<keyword evidence="3" id="KW-1185">Reference proteome</keyword>
<dbReference type="InterPro" id="IPR001173">
    <property type="entry name" value="Glyco_trans_2-like"/>
</dbReference>
<gene>
    <name evidence="2" type="primary">epsH_1</name>
    <name evidence="2" type="ORF">Mal15_37000</name>
</gene>
<feature type="domain" description="Glycosyltransferase 2-like" evidence="1">
    <location>
        <begin position="5"/>
        <end position="120"/>
    </location>
</feature>
<dbReference type="CDD" id="cd00761">
    <property type="entry name" value="Glyco_tranf_GTA_type"/>
    <property type="match status" value="1"/>
</dbReference>
<dbReference type="KEGG" id="smam:Mal15_37000"/>
<organism evidence="2 3">
    <name type="scientific">Stieleria maiorica</name>
    <dbReference type="NCBI Taxonomy" id="2795974"/>
    <lineage>
        <taxon>Bacteria</taxon>
        <taxon>Pseudomonadati</taxon>
        <taxon>Planctomycetota</taxon>
        <taxon>Planctomycetia</taxon>
        <taxon>Pirellulales</taxon>
        <taxon>Pirellulaceae</taxon>
        <taxon>Stieleria</taxon>
    </lineage>
</organism>
<dbReference type="PANTHER" id="PTHR43685:SF11">
    <property type="entry name" value="GLYCOSYLTRANSFERASE TAGX-RELATED"/>
    <property type="match status" value="1"/>
</dbReference>
<evidence type="ECO:0000259" key="1">
    <source>
        <dbReference type="Pfam" id="PF00535"/>
    </source>
</evidence>
<dbReference type="SUPFAM" id="SSF53448">
    <property type="entry name" value="Nucleotide-diphospho-sugar transferases"/>
    <property type="match status" value="1"/>
</dbReference>
<name>A0A5B9MJ10_9BACT</name>
<dbReference type="InterPro" id="IPR029044">
    <property type="entry name" value="Nucleotide-diphossugar_trans"/>
</dbReference>